<organism evidence="3 4">
    <name type="scientific">Exserohilum turcicum (strain 28A)</name>
    <name type="common">Northern leaf blight fungus</name>
    <name type="synonym">Setosphaeria turcica</name>
    <dbReference type="NCBI Taxonomy" id="671987"/>
    <lineage>
        <taxon>Eukaryota</taxon>
        <taxon>Fungi</taxon>
        <taxon>Dikarya</taxon>
        <taxon>Ascomycota</taxon>
        <taxon>Pezizomycotina</taxon>
        <taxon>Dothideomycetes</taxon>
        <taxon>Pleosporomycetidae</taxon>
        <taxon>Pleosporales</taxon>
        <taxon>Pleosporineae</taxon>
        <taxon>Pleosporaceae</taxon>
        <taxon>Exserohilum</taxon>
    </lineage>
</organism>
<evidence type="ECO:0000256" key="2">
    <source>
        <dbReference type="SAM" id="MobiDB-lite"/>
    </source>
</evidence>
<gene>
    <name evidence="3" type="ORF">SETTUDRAFT_18721</name>
</gene>
<evidence type="ECO:0000256" key="1">
    <source>
        <dbReference type="SAM" id="Coils"/>
    </source>
</evidence>
<proteinExistence type="predicted"/>
<reference evidence="3 4" key="1">
    <citation type="journal article" date="2012" name="PLoS Pathog.">
        <title>Diverse lifestyles and strategies of plant pathogenesis encoded in the genomes of eighteen Dothideomycetes fungi.</title>
        <authorList>
            <person name="Ohm R.A."/>
            <person name="Feau N."/>
            <person name="Henrissat B."/>
            <person name="Schoch C.L."/>
            <person name="Horwitz B.A."/>
            <person name="Barry K.W."/>
            <person name="Condon B.J."/>
            <person name="Copeland A.C."/>
            <person name="Dhillon B."/>
            <person name="Glaser F."/>
            <person name="Hesse C.N."/>
            <person name="Kosti I."/>
            <person name="LaButti K."/>
            <person name="Lindquist E.A."/>
            <person name="Lucas S."/>
            <person name="Salamov A.A."/>
            <person name="Bradshaw R.E."/>
            <person name="Ciuffetti L."/>
            <person name="Hamelin R.C."/>
            <person name="Kema G.H.J."/>
            <person name="Lawrence C."/>
            <person name="Scott J.A."/>
            <person name="Spatafora J.W."/>
            <person name="Turgeon B.G."/>
            <person name="de Wit P.J.G.M."/>
            <person name="Zhong S."/>
            <person name="Goodwin S.B."/>
            <person name="Grigoriev I.V."/>
        </authorList>
    </citation>
    <scope>NUCLEOTIDE SEQUENCE [LARGE SCALE GENOMIC DNA]</scope>
    <source>
        <strain evidence="4">28A</strain>
    </source>
</reference>
<dbReference type="HOGENOM" id="CLU_511071_0_0_1"/>
<keyword evidence="1" id="KW-0175">Coiled coil</keyword>
<sequence>MAGFGTLNLDTDDEHGTGETNRRKSPAVLWKRLKEGEDIITECWDMVDEEEDPLPPHNDPNKFTAYPADAYAKLDVSKMDDAEYLRGHLQTLSEQLQSCRADLLEQESARIQADWGHKMAQQKCRRLQAFIKYIVEEVARPMVLSQAEKEYGLFKREQKVHAREKALKDEEAIMSKERTNLTEFIGLVRKAAATSKADLERLRENVLENDERIRLLRFDVMSEEKEDWLQELSEHRTKMNQELLLVSADKRALEAQLSASVTEKEKTTSEALKSEYYNQGYSIGEAAGKKIEAVEQYLRGYDFGAKDANKIARQNIDAEYQRGKEEGIRSAQEERVKLDVKLREEMREEVERAKQETEEQVTAELTDDFAKFWHERELVVRQNYHAYGLYEGAMTQIRLRKKVATAVEEEDALTSRIASILAIQWQNAIAENTLEKTPWFNVIKEDSPICLRFEYIIGTSFWKGLVAKIAREQLVVEERINAARAEQGSLPPVIYELPKDEEACKAYFSDMVKEWMESWRRKKEESRLVVEDW</sequence>
<feature type="region of interest" description="Disordered" evidence="2">
    <location>
        <begin position="1"/>
        <end position="24"/>
    </location>
</feature>
<keyword evidence="4" id="KW-1185">Reference proteome</keyword>
<protein>
    <submittedName>
        <fullName evidence="3">Uncharacterized protein</fullName>
    </submittedName>
</protein>
<dbReference type="GeneID" id="19402128"/>
<feature type="coiled-coil region" evidence="1">
    <location>
        <begin position="328"/>
        <end position="367"/>
    </location>
</feature>
<evidence type="ECO:0000313" key="3">
    <source>
        <dbReference type="EMBL" id="EOA92067.1"/>
    </source>
</evidence>
<dbReference type="RefSeq" id="XP_008020126.1">
    <property type="nucleotide sequence ID" value="XM_008021935.1"/>
</dbReference>
<dbReference type="AlphaFoldDB" id="R0KWI0"/>
<dbReference type="Proteomes" id="UP000016935">
    <property type="component" value="Unassembled WGS sequence"/>
</dbReference>
<dbReference type="EMBL" id="KB908481">
    <property type="protein sequence ID" value="EOA92067.1"/>
    <property type="molecule type" value="Genomic_DNA"/>
</dbReference>
<name>R0KWI0_EXST2</name>
<accession>R0KWI0</accession>
<dbReference type="OrthoDB" id="10352103at2759"/>
<evidence type="ECO:0000313" key="4">
    <source>
        <dbReference type="Proteomes" id="UP000016935"/>
    </source>
</evidence>
<reference evidence="3 4" key="2">
    <citation type="journal article" date="2013" name="PLoS Genet.">
        <title>Comparative genome structure, secondary metabolite, and effector coding capacity across Cochliobolus pathogens.</title>
        <authorList>
            <person name="Condon B.J."/>
            <person name="Leng Y."/>
            <person name="Wu D."/>
            <person name="Bushley K.E."/>
            <person name="Ohm R.A."/>
            <person name="Otillar R."/>
            <person name="Martin J."/>
            <person name="Schackwitz W."/>
            <person name="Grimwood J."/>
            <person name="MohdZainudin N."/>
            <person name="Xue C."/>
            <person name="Wang R."/>
            <person name="Manning V.A."/>
            <person name="Dhillon B."/>
            <person name="Tu Z.J."/>
            <person name="Steffenson B.J."/>
            <person name="Salamov A."/>
            <person name="Sun H."/>
            <person name="Lowry S."/>
            <person name="LaButti K."/>
            <person name="Han J."/>
            <person name="Copeland A."/>
            <person name="Lindquist E."/>
            <person name="Barry K."/>
            <person name="Schmutz J."/>
            <person name="Baker S.E."/>
            <person name="Ciuffetti L.M."/>
            <person name="Grigoriev I.V."/>
            <person name="Zhong S."/>
            <person name="Turgeon B.G."/>
        </authorList>
    </citation>
    <scope>NUCLEOTIDE SEQUENCE [LARGE SCALE GENOMIC DNA]</scope>
    <source>
        <strain evidence="4">28A</strain>
    </source>
</reference>